<evidence type="ECO:0000313" key="1">
    <source>
        <dbReference type="EMBL" id="OGZ78711.1"/>
    </source>
</evidence>
<dbReference type="STRING" id="1802223.A2358_02830"/>
<gene>
    <name evidence="1" type="ORF">A2358_02830</name>
</gene>
<comment type="caution">
    <text evidence="1">The sequence shown here is derived from an EMBL/GenBank/DDBJ whole genome shotgun (WGS) entry which is preliminary data.</text>
</comment>
<organism evidence="1 2">
    <name type="scientific">Candidatus Staskawiczbacteria bacterium RIFOXYB1_FULL_37_44</name>
    <dbReference type="NCBI Taxonomy" id="1802223"/>
    <lineage>
        <taxon>Bacteria</taxon>
        <taxon>Candidatus Staskawicziibacteriota</taxon>
    </lineage>
</organism>
<evidence type="ECO:0000313" key="2">
    <source>
        <dbReference type="Proteomes" id="UP000178650"/>
    </source>
</evidence>
<dbReference type="Proteomes" id="UP000178650">
    <property type="component" value="Unassembled WGS sequence"/>
</dbReference>
<sequence>MKLFPASNLVLLHTSFEVKLAYLFCHNPEAKKNITTILKRLEEFSKNLNLADGTLEGVKRFKEAQGLEISRTFPKPYFDSGFHKADDLFFYLKEQDVNGYWVVGIDLFFPHLLSEQSLAEELRSCSFMGGYPSSNDLRFCEIYNITYN</sequence>
<reference evidence="1 2" key="1">
    <citation type="journal article" date="2016" name="Nat. Commun.">
        <title>Thousands of microbial genomes shed light on interconnected biogeochemical processes in an aquifer system.</title>
        <authorList>
            <person name="Anantharaman K."/>
            <person name="Brown C.T."/>
            <person name="Hug L.A."/>
            <person name="Sharon I."/>
            <person name="Castelle C.J."/>
            <person name="Probst A.J."/>
            <person name="Thomas B.C."/>
            <person name="Singh A."/>
            <person name="Wilkins M.J."/>
            <person name="Karaoz U."/>
            <person name="Brodie E.L."/>
            <person name="Williams K.H."/>
            <person name="Hubbard S.S."/>
            <person name="Banfield J.F."/>
        </authorList>
    </citation>
    <scope>NUCLEOTIDE SEQUENCE [LARGE SCALE GENOMIC DNA]</scope>
</reference>
<protein>
    <submittedName>
        <fullName evidence="1">Uncharacterized protein</fullName>
    </submittedName>
</protein>
<name>A0A1G2IWD3_9BACT</name>
<proteinExistence type="predicted"/>
<accession>A0A1G2IWD3</accession>
<dbReference type="EMBL" id="MHPJ01000015">
    <property type="protein sequence ID" value="OGZ78711.1"/>
    <property type="molecule type" value="Genomic_DNA"/>
</dbReference>
<dbReference type="AlphaFoldDB" id="A0A1G2IWD3"/>